<dbReference type="Proteomes" id="UP000799538">
    <property type="component" value="Unassembled WGS sequence"/>
</dbReference>
<feature type="signal peptide" evidence="1">
    <location>
        <begin position="1"/>
        <end position="30"/>
    </location>
</feature>
<evidence type="ECO:0000313" key="3">
    <source>
        <dbReference type="Proteomes" id="UP000799538"/>
    </source>
</evidence>
<accession>A0A6A6G3Z8</accession>
<feature type="chain" id="PRO_5025620857" description="Secreted protein" evidence="1">
    <location>
        <begin position="31"/>
        <end position="74"/>
    </location>
</feature>
<name>A0A6A6G3Z8_9PEZI</name>
<dbReference type="PROSITE" id="PS51257">
    <property type="entry name" value="PROKAR_LIPOPROTEIN"/>
    <property type="match status" value="1"/>
</dbReference>
<keyword evidence="3" id="KW-1185">Reference proteome</keyword>
<sequence length="74" mass="8164">MTSSCRVYGSRCFPLFPFPFLLLPLSLSCAARPAVIPHTTTSYHILKTLLLIATQSRRPSQSVQDASHHQPPTA</sequence>
<gene>
    <name evidence="2" type="ORF">BDZ85DRAFT_267288</name>
</gene>
<protein>
    <recommendedName>
        <fullName evidence="4">Secreted protein</fullName>
    </recommendedName>
</protein>
<evidence type="ECO:0008006" key="4">
    <source>
        <dbReference type="Google" id="ProtNLM"/>
    </source>
</evidence>
<proteinExistence type="predicted"/>
<reference evidence="3" key="1">
    <citation type="journal article" date="2020" name="Stud. Mycol.">
        <title>101 Dothideomycetes genomes: A test case for predicting lifestyles and emergence of pathogens.</title>
        <authorList>
            <person name="Haridas S."/>
            <person name="Albert R."/>
            <person name="Binder M."/>
            <person name="Bloem J."/>
            <person name="LaButti K."/>
            <person name="Salamov A."/>
            <person name="Andreopoulos B."/>
            <person name="Baker S."/>
            <person name="Barry K."/>
            <person name="Bills G."/>
            <person name="Bluhm B."/>
            <person name="Cannon C."/>
            <person name="Castanera R."/>
            <person name="Culley D."/>
            <person name="Daum C."/>
            <person name="Ezra D."/>
            <person name="Gonzalez J."/>
            <person name="Henrissat B."/>
            <person name="Kuo A."/>
            <person name="Liang C."/>
            <person name="Lipzen A."/>
            <person name="Lutzoni F."/>
            <person name="Magnuson J."/>
            <person name="Mondo S."/>
            <person name="Nolan M."/>
            <person name="Ohm R."/>
            <person name="Pangilinan J."/>
            <person name="Park H.-J."/>
            <person name="Ramirez L."/>
            <person name="Alfaro M."/>
            <person name="Sun H."/>
            <person name="Tritt A."/>
            <person name="Yoshinaga Y."/>
            <person name="Zwiers L.-H."/>
            <person name="Turgeon B."/>
            <person name="Goodwin S."/>
            <person name="Spatafora J."/>
            <person name="Crous P."/>
            <person name="Grigoriev I."/>
        </authorList>
    </citation>
    <scope>NUCLEOTIDE SEQUENCE [LARGE SCALE GENOMIC DNA]</scope>
    <source>
        <strain evidence="3">CECT 20119</strain>
    </source>
</reference>
<dbReference type="AlphaFoldDB" id="A0A6A6G3Z8"/>
<evidence type="ECO:0000256" key="1">
    <source>
        <dbReference type="SAM" id="SignalP"/>
    </source>
</evidence>
<keyword evidence="1" id="KW-0732">Signal</keyword>
<evidence type="ECO:0000313" key="2">
    <source>
        <dbReference type="EMBL" id="KAF2220170.1"/>
    </source>
</evidence>
<dbReference type="EMBL" id="ML992513">
    <property type="protein sequence ID" value="KAF2220170.1"/>
    <property type="molecule type" value="Genomic_DNA"/>
</dbReference>
<organism evidence="2 3">
    <name type="scientific">Elsinoe ampelina</name>
    <dbReference type="NCBI Taxonomy" id="302913"/>
    <lineage>
        <taxon>Eukaryota</taxon>
        <taxon>Fungi</taxon>
        <taxon>Dikarya</taxon>
        <taxon>Ascomycota</taxon>
        <taxon>Pezizomycotina</taxon>
        <taxon>Dothideomycetes</taxon>
        <taxon>Dothideomycetidae</taxon>
        <taxon>Myriangiales</taxon>
        <taxon>Elsinoaceae</taxon>
        <taxon>Elsinoe</taxon>
    </lineage>
</organism>